<gene>
    <name evidence="1" type="ORF">DILT_LOCUS19451</name>
</gene>
<reference evidence="1 2" key="1">
    <citation type="submission" date="2018-11" db="EMBL/GenBank/DDBJ databases">
        <authorList>
            <consortium name="Pathogen Informatics"/>
        </authorList>
    </citation>
    <scope>NUCLEOTIDE SEQUENCE [LARGE SCALE GENOMIC DNA]</scope>
</reference>
<organism evidence="1 2">
    <name type="scientific">Dibothriocephalus latus</name>
    <name type="common">Fish tapeworm</name>
    <name type="synonym">Diphyllobothrium latum</name>
    <dbReference type="NCBI Taxonomy" id="60516"/>
    <lineage>
        <taxon>Eukaryota</taxon>
        <taxon>Metazoa</taxon>
        <taxon>Spiralia</taxon>
        <taxon>Lophotrochozoa</taxon>
        <taxon>Platyhelminthes</taxon>
        <taxon>Cestoda</taxon>
        <taxon>Eucestoda</taxon>
        <taxon>Diphyllobothriidea</taxon>
        <taxon>Diphyllobothriidae</taxon>
        <taxon>Dibothriocephalus</taxon>
    </lineage>
</organism>
<dbReference type="Proteomes" id="UP000281553">
    <property type="component" value="Unassembled WGS sequence"/>
</dbReference>
<proteinExistence type="predicted"/>
<dbReference type="EMBL" id="UYRU01113319">
    <property type="protein sequence ID" value="VDN44837.1"/>
    <property type="molecule type" value="Genomic_DNA"/>
</dbReference>
<name>A0A3P7PJ09_DIBLA</name>
<evidence type="ECO:0000313" key="2">
    <source>
        <dbReference type="Proteomes" id="UP000281553"/>
    </source>
</evidence>
<accession>A0A3P7PJ09</accession>
<protein>
    <submittedName>
        <fullName evidence="1">Uncharacterized protein</fullName>
    </submittedName>
</protein>
<evidence type="ECO:0000313" key="1">
    <source>
        <dbReference type="EMBL" id="VDN44837.1"/>
    </source>
</evidence>
<sequence length="73" mass="8102">MTIIPEQIIKPPWTPFKFTCSASTGVRVSVVFARDKKPVELDPRFIVSQKGENSVEVTAPGGLLRMDANEEIE</sequence>
<dbReference type="AlphaFoldDB" id="A0A3P7PJ09"/>
<keyword evidence="2" id="KW-1185">Reference proteome</keyword>